<proteinExistence type="predicted"/>
<gene>
    <name evidence="1" type="ORF">ERS008198_00098</name>
    <name evidence="2" type="ORF">ERS008207_00876</name>
</gene>
<sequence length="79" mass="9071">MTDDSGFTLAVFQQHVNFQQTINIVAKTNINGLNVPVRLQHDVKRINQDIIFHLMAFALVYPDANRVLLRVHGGVRFHF</sequence>
<dbReference type="Proteomes" id="UP000042394">
    <property type="component" value="Unassembled WGS sequence"/>
</dbReference>
<accession>A0A655BKI7</accession>
<evidence type="ECO:0000313" key="4">
    <source>
        <dbReference type="Proteomes" id="UP000042394"/>
    </source>
</evidence>
<protein>
    <submittedName>
        <fullName evidence="1">Uncharacterized protein</fullName>
    </submittedName>
</protein>
<dbReference type="AlphaFoldDB" id="A0A655BKI7"/>
<organism evidence="1 3">
    <name type="scientific">Salmonella enterica subsp. enterica serovar Bovismorbificans</name>
    <dbReference type="NCBI Taxonomy" id="58097"/>
    <lineage>
        <taxon>Bacteria</taxon>
        <taxon>Pseudomonadati</taxon>
        <taxon>Pseudomonadota</taxon>
        <taxon>Gammaproteobacteria</taxon>
        <taxon>Enterobacterales</taxon>
        <taxon>Enterobacteriaceae</taxon>
        <taxon>Salmonella</taxon>
    </lineage>
</organism>
<name>A0A655BKI7_SALET</name>
<evidence type="ECO:0000313" key="2">
    <source>
        <dbReference type="EMBL" id="CNT76485.1"/>
    </source>
</evidence>
<dbReference type="Proteomes" id="UP000041314">
    <property type="component" value="Unassembled WGS sequence"/>
</dbReference>
<evidence type="ECO:0000313" key="3">
    <source>
        <dbReference type="Proteomes" id="UP000041314"/>
    </source>
</evidence>
<reference evidence="3 4" key="1">
    <citation type="submission" date="2015-03" db="EMBL/GenBank/DDBJ databases">
        <authorList>
            <consortium name="Pathogen Informatics"/>
        </authorList>
    </citation>
    <scope>NUCLEOTIDE SEQUENCE [LARGE SCALE GENOMIC DNA]</scope>
    <source>
        <strain evidence="1 3">A1104</strain>
        <strain evidence="2 4">D4891</strain>
    </source>
</reference>
<dbReference type="EMBL" id="CQPD01000006">
    <property type="protein sequence ID" value="CNT76485.1"/>
    <property type="molecule type" value="Genomic_DNA"/>
</dbReference>
<dbReference type="EMBL" id="CQPA01000001">
    <property type="protein sequence ID" value="CNT55171.1"/>
    <property type="molecule type" value="Genomic_DNA"/>
</dbReference>
<evidence type="ECO:0000313" key="1">
    <source>
        <dbReference type="EMBL" id="CNT55171.1"/>
    </source>
</evidence>